<name>A0A7Z0WU09_9PSEU</name>
<proteinExistence type="predicted"/>
<evidence type="ECO:0000259" key="2">
    <source>
        <dbReference type="Pfam" id="PF13460"/>
    </source>
</evidence>
<evidence type="ECO:0000313" key="3">
    <source>
        <dbReference type="EMBL" id="OLF13791.1"/>
    </source>
</evidence>
<evidence type="ECO:0000256" key="1">
    <source>
        <dbReference type="SAM" id="MobiDB-lite"/>
    </source>
</evidence>
<evidence type="ECO:0000313" key="4">
    <source>
        <dbReference type="Proteomes" id="UP000185696"/>
    </source>
</evidence>
<comment type="caution">
    <text evidence="3">The sequence shown here is derived from an EMBL/GenBank/DDBJ whole genome shotgun (WGS) entry which is preliminary data.</text>
</comment>
<reference evidence="3 4" key="1">
    <citation type="submission" date="2016-12" db="EMBL/GenBank/DDBJ databases">
        <title>The draft genome sequence of Actinophytocola xinjiangensis.</title>
        <authorList>
            <person name="Wang W."/>
            <person name="Yuan L."/>
        </authorList>
    </citation>
    <scope>NUCLEOTIDE SEQUENCE [LARGE SCALE GENOMIC DNA]</scope>
    <source>
        <strain evidence="3 4">CGMCC 4.4663</strain>
    </source>
</reference>
<feature type="domain" description="NAD(P)-binding" evidence="2">
    <location>
        <begin position="6"/>
        <end position="110"/>
    </location>
</feature>
<dbReference type="InterPro" id="IPR051604">
    <property type="entry name" value="Ergot_Alk_Oxidoreductase"/>
</dbReference>
<organism evidence="3 4">
    <name type="scientific">Actinophytocola xinjiangensis</name>
    <dbReference type="NCBI Taxonomy" id="485602"/>
    <lineage>
        <taxon>Bacteria</taxon>
        <taxon>Bacillati</taxon>
        <taxon>Actinomycetota</taxon>
        <taxon>Actinomycetes</taxon>
        <taxon>Pseudonocardiales</taxon>
        <taxon>Pseudonocardiaceae</taxon>
    </lineage>
</organism>
<dbReference type="Pfam" id="PF13460">
    <property type="entry name" value="NAD_binding_10"/>
    <property type="match status" value="1"/>
</dbReference>
<keyword evidence="4" id="KW-1185">Reference proteome</keyword>
<dbReference type="InterPro" id="IPR036291">
    <property type="entry name" value="NAD(P)-bd_dom_sf"/>
</dbReference>
<feature type="region of interest" description="Disordered" evidence="1">
    <location>
        <begin position="255"/>
        <end position="279"/>
    </location>
</feature>
<dbReference type="OrthoDB" id="3207931at2"/>
<protein>
    <recommendedName>
        <fullName evidence="2">NAD(P)-binding domain-containing protein</fullName>
    </recommendedName>
</protein>
<dbReference type="InterPro" id="IPR016040">
    <property type="entry name" value="NAD(P)-bd_dom"/>
</dbReference>
<sequence length="279" mass="29489">MILVTGATGTVGRHVVAGLLRDGARVRALTRTPATARLPPGTEIVPGDLAAPESCVDALSGVSAMFLFPLAYLTKPLRHPADTVDTRPILLAATLAGVRRVVMLGSSAALHDLEHAVESTAREWTILRPDEYAANRLADWAPMARAGNVIHAAHPTATSAPIHERDVAEVAVTALLTAGHHGCRHVLTGPQALTVRDQVAAVAAGIGRPLRLAEITPSRTRVALPAPLAHPTRTVEQVTGHPARTLTQWAADHAPAFTRPSPHHPQPHRRPPGTVGPHR</sequence>
<dbReference type="PANTHER" id="PTHR43162">
    <property type="match status" value="1"/>
</dbReference>
<dbReference type="Gene3D" id="3.40.50.720">
    <property type="entry name" value="NAD(P)-binding Rossmann-like Domain"/>
    <property type="match status" value="1"/>
</dbReference>
<dbReference type="SUPFAM" id="SSF51735">
    <property type="entry name" value="NAD(P)-binding Rossmann-fold domains"/>
    <property type="match status" value="1"/>
</dbReference>
<dbReference type="EMBL" id="MSIF01000001">
    <property type="protein sequence ID" value="OLF13791.1"/>
    <property type="molecule type" value="Genomic_DNA"/>
</dbReference>
<dbReference type="AlphaFoldDB" id="A0A7Z0WU09"/>
<dbReference type="PANTHER" id="PTHR43162:SF1">
    <property type="entry name" value="PRESTALK A DIFFERENTIATION PROTEIN A"/>
    <property type="match status" value="1"/>
</dbReference>
<dbReference type="Proteomes" id="UP000185696">
    <property type="component" value="Unassembled WGS sequence"/>
</dbReference>
<gene>
    <name evidence="3" type="ORF">BLA60_00910</name>
</gene>
<feature type="compositionally biased region" description="Basic residues" evidence="1">
    <location>
        <begin position="261"/>
        <end position="279"/>
    </location>
</feature>
<accession>A0A7Z0WU09</accession>